<proteinExistence type="predicted"/>
<comment type="caution">
    <text evidence="2">The sequence shown here is derived from an EMBL/GenBank/DDBJ whole genome shotgun (WGS) entry which is preliminary data.</text>
</comment>
<dbReference type="Proteomes" id="UP000235145">
    <property type="component" value="Unassembled WGS sequence"/>
</dbReference>
<evidence type="ECO:0000313" key="3">
    <source>
        <dbReference type="Proteomes" id="UP000235145"/>
    </source>
</evidence>
<evidence type="ECO:0000313" key="2">
    <source>
        <dbReference type="EMBL" id="KAJ0214459.1"/>
    </source>
</evidence>
<organism evidence="2 3">
    <name type="scientific">Lactuca sativa</name>
    <name type="common">Garden lettuce</name>
    <dbReference type="NCBI Taxonomy" id="4236"/>
    <lineage>
        <taxon>Eukaryota</taxon>
        <taxon>Viridiplantae</taxon>
        <taxon>Streptophyta</taxon>
        <taxon>Embryophyta</taxon>
        <taxon>Tracheophyta</taxon>
        <taxon>Spermatophyta</taxon>
        <taxon>Magnoliopsida</taxon>
        <taxon>eudicotyledons</taxon>
        <taxon>Gunneridae</taxon>
        <taxon>Pentapetalae</taxon>
        <taxon>asterids</taxon>
        <taxon>campanulids</taxon>
        <taxon>Asterales</taxon>
        <taxon>Asteraceae</taxon>
        <taxon>Cichorioideae</taxon>
        <taxon>Cichorieae</taxon>
        <taxon>Lactucinae</taxon>
        <taxon>Lactuca</taxon>
    </lineage>
</organism>
<dbReference type="Pfam" id="PF11265">
    <property type="entry name" value="Med25_VWA"/>
    <property type="match status" value="1"/>
</dbReference>
<name>A0A9R1XLS2_LACSA</name>
<sequence length="209" mass="23811">MADKKQLILVVEGTAALGPYWRTIVSDYLEKVIRYSYGRILDLGISNYMFMGSEQAMFIQIETHSSPSVIVSLWLYGGGSQTWTTSPTVNKLFQPTCFQAICIFRLRSDITTTPNNIPNPNANPIPISISTVFHTHNRKSFEKQWASAESEASLLKKTNVTFQDDMLKPFKFIHVWEVVKRSIRWKELATHEDIANPPKRSRTSSYSSS</sequence>
<evidence type="ECO:0000259" key="1">
    <source>
        <dbReference type="Pfam" id="PF11265"/>
    </source>
</evidence>
<gene>
    <name evidence="2" type="ORF">LSAT_V11C400164300</name>
</gene>
<keyword evidence="3" id="KW-1185">Reference proteome</keyword>
<dbReference type="EMBL" id="NBSK02000004">
    <property type="protein sequence ID" value="KAJ0214459.1"/>
    <property type="molecule type" value="Genomic_DNA"/>
</dbReference>
<dbReference type="AlphaFoldDB" id="A0A9R1XLS2"/>
<reference evidence="2 3" key="1">
    <citation type="journal article" date="2017" name="Nat. Commun.">
        <title>Genome assembly with in vitro proximity ligation data and whole-genome triplication in lettuce.</title>
        <authorList>
            <person name="Reyes-Chin-Wo S."/>
            <person name="Wang Z."/>
            <person name="Yang X."/>
            <person name="Kozik A."/>
            <person name="Arikit S."/>
            <person name="Song C."/>
            <person name="Xia L."/>
            <person name="Froenicke L."/>
            <person name="Lavelle D.O."/>
            <person name="Truco M.J."/>
            <person name="Xia R."/>
            <person name="Zhu S."/>
            <person name="Xu C."/>
            <person name="Xu H."/>
            <person name="Xu X."/>
            <person name="Cox K."/>
            <person name="Korf I."/>
            <person name="Meyers B.C."/>
            <person name="Michelmore R.W."/>
        </authorList>
    </citation>
    <scope>NUCLEOTIDE SEQUENCE [LARGE SCALE GENOMIC DNA]</scope>
    <source>
        <strain evidence="3">cv. Salinas</strain>
        <tissue evidence="2">Seedlings</tissue>
    </source>
</reference>
<feature type="domain" description="Mediator of RNA polymerase II transcription subunit 25 von Willebrand factor type A" evidence="1">
    <location>
        <begin position="4"/>
        <end position="39"/>
    </location>
</feature>
<accession>A0A9R1XLS2</accession>
<dbReference type="InterPro" id="IPR021419">
    <property type="entry name" value="Mediator_Med25_VWA"/>
</dbReference>
<protein>
    <recommendedName>
        <fullName evidence="1">Mediator of RNA polymerase II transcription subunit 25 von Willebrand factor type A domain-containing protein</fullName>
    </recommendedName>
</protein>